<dbReference type="Proteomes" id="UP000019140">
    <property type="component" value="Unassembled WGS sequence"/>
</dbReference>
<sequence length="38" mass="4307">MCSGDNIPVLEPENQTDIDPIRSYQLDDQVGFILRKVS</sequence>
<evidence type="ECO:0000313" key="1">
    <source>
        <dbReference type="EMBL" id="ETX08842.1"/>
    </source>
</evidence>
<organism evidence="1 2">
    <name type="scientific">Candidatus Entotheonella gemina</name>
    <dbReference type="NCBI Taxonomy" id="1429439"/>
    <lineage>
        <taxon>Bacteria</taxon>
        <taxon>Pseudomonadati</taxon>
        <taxon>Nitrospinota/Tectimicrobiota group</taxon>
        <taxon>Candidatus Tectimicrobiota</taxon>
        <taxon>Candidatus Entotheonellia</taxon>
        <taxon>Candidatus Entotheonellales</taxon>
        <taxon>Candidatus Entotheonellaceae</taxon>
        <taxon>Candidatus Entotheonella</taxon>
    </lineage>
</organism>
<dbReference type="HOGENOM" id="CLU_3326051_0_0_7"/>
<dbReference type="AlphaFoldDB" id="W4MGM7"/>
<dbReference type="EMBL" id="AZHX01000124">
    <property type="protein sequence ID" value="ETX08842.1"/>
    <property type="molecule type" value="Genomic_DNA"/>
</dbReference>
<gene>
    <name evidence="1" type="ORF">ETSY2_03025</name>
</gene>
<keyword evidence="2" id="KW-1185">Reference proteome</keyword>
<evidence type="ECO:0000313" key="2">
    <source>
        <dbReference type="Proteomes" id="UP000019140"/>
    </source>
</evidence>
<name>W4MGM7_9BACT</name>
<protein>
    <submittedName>
        <fullName evidence="1">Uncharacterized protein</fullName>
    </submittedName>
</protein>
<reference evidence="1 2" key="1">
    <citation type="journal article" date="2014" name="Nature">
        <title>An environmental bacterial taxon with a large and distinct metabolic repertoire.</title>
        <authorList>
            <person name="Wilson M.C."/>
            <person name="Mori T."/>
            <person name="Ruckert C."/>
            <person name="Uria A.R."/>
            <person name="Helf M.J."/>
            <person name="Takada K."/>
            <person name="Gernert C."/>
            <person name="Steffens U.A."/>
            <person name="Heycke N."/>
            <person name="Schmitt S."/>
            <person name="Rinke C."/>
            <person name="Helfrich E.J."/>
            <person name="Brachmann A.O."/>
            <person name="Gurgui C."/>
            <person name="Wakimoto T."/>
            <person name="Kracht M."/>
            <person name="Crusemann M."/>
            <person name="Hentschel U."/>
            <person name="Abe I."/>
            <person name="Matsunaga S."/>
            <person name="Kalinowski J."/>
            <person name="Takeyama H."/>
            <person name="Piel J."/>
        </authorList>
    </citation>
    <scope>NUCLEOTIDE SEQUENCE [LARGE SCALE GENOMIC DNA]</scope>
    <source>
        <strain evidence="2">TSY2</strain>
    </source>
</reference>
<proteinExistence type="predicted"/>
<comment type="caution">
    <text evidence="1">The sequence shown here is derived from an EMBL/GenBank/DDBJ whole genome shotgun (WGS) entry which is preliminary data.</text>
</comment>
<accession>W4MGM7</accession>